<dbReference type="SUPFAM" id="SSF50978">
    <property type="entry name" value="WD40 repeat-like"/>
    <property type="match status" value="1"/>
</dbReference>
<evidence type="ECO:0000313" key="4">
    <source>
        <dbReference type="EMBL" id="ETO34644.1"/>
    </source>
</evidence>
<feature type="repeat" description="WD" evidence="3">
    <location>
        <begin position="338"/>
        <end position="370"/>
    </location>
</feature>
<dbReference type="PROSITE" id="PS50082">
    <property type="entry name" value="WD_REPEATS_2"/>
    <property type="match status" value="5"/>
</dbReference>
<dbReference type="PROSITE" id="PS50294">
    <property type="entry name" value="WD_REPEATS_REGION"/>
    <property type="match status" value="5"/>
</dbReference>
<feature type="repeat" description="WD" evidence="3">
    <location>
        <begin position="254"/>
        <end position="295"/>
    </location>
</feature>
<feature type="repeat" description="WD" evidence="3">
    <location>
        <begin position="296"/>
        <end position="337"/>
    </location>
</feature>
<dbReference type="PANTHER" id="PTHR22847">
    <property type="entry name" value="WD40 REPEAT PROTEIN"/>
    <property type="match status" value="1"/>
</dbReference>
<dbReference type="Pfam" id="PF00400">
    <property type="entry name" value="WD40"/>
    <property type="match status" value="1"/>
</dbReference>
<keyword evidence="1 3" id="KW-0853">WD repeat</keyword>
<evidence type="ECO:0000256" key="1">
    <source>
        <dbReference type="ARBA" id="ARBA00022574"/>
    </source>
</evidence>
<dbReference type="Proteomes" id="UP000023152">
    <property type="component" value="Unassembled WGS sequence"/>
</dbReference>
<dbReference type="SMART" id="SM00320">
    <property type="entry name" value="WD40"/>
    <property type="match status" value="7"/>
</dbReference>
<dbReference type="PANTHER" id="PTHR22847:SF637">
    <property type="entry name" value="WD REPEAT DOMAIN 5B"/>
    <property type="match status" value="1"/>
</dbReference>
<keyword evidence="5" id="KW-1185">Reference proteome</keyword>
<dbReference type="PRINTS" id="PR00320">
    <property type="entry name" value="GPROTEINBRPT"/>
</dbReference>
<sequence>MNDSSFTNKENDERTTPLKKKKITTPALFKDGIKLILQNWIRIADIKLGWIDDFEKLIMDYAKHFKLLKILYVQLSMVSARLSPDGKRVVIVPYSAVIRIWDIATKVQSQTFSGHGDSVTAAEFSPDGCTIVSGANDKTIRFWDVKTGTEVMKWGMDHIQVMQNIYSKRSKLDFKIVCDVKFSPNGKSIAVGLSDNTIELRDVQSGNIIQQLRGHVGRVWSVQFSSNGQMIVSASSDSTIGVWSVNTGEILKQLKGHSGGVTCAIFSPDDRFIASCSHDTTIRIWDVQSGETVTILEGHSSYVTCIRYFPDGQKIVSCSGDRTIRIWDIKSKQEIQKLKGHSEGVIGVDISQDGNTIISCAYDKTVRVWE</sequence>
<accession>X6P9A0</accession>
<feature type="repeat" description="WD" evidence="3">
    <location>
        <begin position="112"/>
        <end position="153"/>
    </location>
</feature>
<dbReference type="AlphaFoldDB" id="X6P9A0"/>
<dbReference type="PROSITE" id="PS00678">
    <property type="entry name" value="WD_REPEATS_1"/>
    <property type="match status" value="3"/>
</dbReference>
<dbReference type="InterPro" id="IPR020472">
    <property type="entry name" value="WD40_PAC1"/>
</dbReference>
<dbReference type="InterPro" id="IPR019775">
    <property type="entry name" value="WD40_repeat_CS"/>
</dbReference>
<feature type="repeat" description="WD" evidence="3">
    <location>
        <begin position="212"/>
        <end position="253"/>
    </location>
</feature>
<protein>
    <submittedName>
        <fullName evidence="4">Uncharacterized protein</fullName>
    </submittedName>
</protein>
<dbReference type="GO" id="GO:1990234">
    <property type="term" value="C:transferase complex"/>
    <property type="evidence" value="ECO:0007669"/>
    <property type="project" value="UniProtKB-ARBA"/>
</dbReference>
<evidence type="ECO:0000313" key="5">
    <source>
        <dbReference type="Proteomes" id="UP000023152"/>
    </source>
</evidence>
<keyword evidence="2" id="KW-0677">Repeat</keyword>
<dbReference type="Gene3D" id="2.130.10.10">
    <property type="entry name" value="YVTN repeat-like/Quinoprotein amine dehydrogenase"/>
    <property type="match status" value="3"/>
</dbReference>
<evidence type="ECO:0000256" key="3">
    <source>
        <dbReference type="PROSITE-ProRule" id="PRU00221"/>
    </source>
</evidence>
<reference evidence="4 5" key="1">
    <citation type="journal article" date="2013" name="Curr. Biol.">
        <title>The Genome of the Foraminiferan Reticulomyxa filosa.</title>
        <authorList>
            <person name="Glockner G."/>
            <person name="Hulsmann N."/>
            <person name="Schleicher M."/>
            <person name="Noegel A.A."/>
            <person name="Eichinger L."/>
            <person name="Gallinger C."/>
            <person name="Pawlowski J."/>
            <person name="Sierra R."/>
            <person name="Euteneuer U."/>
            <person name="Pillet L."/>
            <person name="Moustafa A."/>
            <person name="Platzer M."/>
            <person name="Groth M."/>
            <person name="Szafranski K."/>
            <person name="Schliwa M."/>
        </authorList>
    </citation>
    <scope>NUCLEOTIDE SEQUENCE [LARGE SCALE GENOMIC DNA]</scope>
</reference>
<evidence type="ECO:0000256" key="2">
    <source>
        <dbReference type="ARBA" id="ARBA00022737"/>
    </source>
</evidence>
<name>X6P9A0_RETFI</name>
<dbReference type="InterPro" id="IPR015943">
    <property type="entry name" value="WD40/YVTN_repeat-like_dom_sf"/>
</dbReference>
<comment type="caution">
    <text evidence="4">The sequence shown here is derived from an EMBL/GenBank/DDBJ whole genome shotgun (WGS) entry which is preliminary data.</text>
</comment>
<gene>
    <name evidence="4" type="ORF">RFI_02446</name>
</gene>
<dbReference type="InterPro" id="IPR001680">
    <property type="entry name" value="WD40_rpt"/>
</dbReference>
<organism evidence="4 5">
    <name type="scientific">Reticulomyxa filosa</name>
    <dbReference type="NCBI Taxonomy" id="46433"/>
    <lineage>
        <taxon>Eukaryota</taxon>
        <taxon>Sar</taxon>
        <taxon>Rhizaria</taxon>
        <taxon>Retaria</taxon>
        <taxon>Foraminifera</taxon>
        <taxon>Monothalamids</taxon>
        <taxon>Reticulomyxidae</taxon>
        <taxon>Reticulomyxa</taxon>
    </lineage>
</organism>
<proteinExistence type="predicted"/>
<dbReference type="Pfam" id="PF25172">
    <property type="entry name" value="Beta-prop_WDR3_2nd"/>
    <property type="match status" value="1"/>
</dbReference>
<dbReference type="OrthoDB" id="346371at2759"/>
<dbReference type="CDD" id="cd00200">
    <property type="entry name" value="WD40"/>
    <property type="match status" value="1"/>
</dbReference>
<dbReference type="InterPro" id="IPR036322">
    <property type="entry name" value="WD40_repeat_dom_sf"/>
</dbReference>
<dbReference type="EMBL" id="ASPP01002401">
    <property type="protein sequence ID" value="ETO34644.1"/>
    <property type="molecule type" value="Genomic_DNA"/>
</dbReference>